<accession>A0A2W5CU81</accession>
<protein>
    <submittedName>
        <fullName evidence="2">Uncharacterized protein</fullName>
    </submittedName>
</protein>
<feature type="transmembrane region" description="Helical" evidence="1">
    <location>
        <begin position="12"/>
        <end position="30"/>
    </location>
</feature>
<keyword evidence="1" id="KW-0472">Membrane</keyword>
<sequence>MNSIGLNDASLPGIIIAIISTIGVIVAAWLKANSDNKASAAETWKSFAQEVKAYCDDRIDALEEELVEHIDYSTWLNSLDLPRPPFLSFHEWKSKHRR</sequence>
<comment type="caution">
    <text evidence="2">The sequence shown here is derived from an EMBL/GenBank/DDBJ whole genome shotgun (WGS) entry which is preliminary data.</text>
</comment>
<proteinExistence type="predicted"/>
<name>A0A2W5CU81_9CORY</name>
<gene>
    <name evidence="2" type="ORF">DI609_10390</name>
</gene>
<keyword evidence="1" id="KW-1133">Transmembrane helix</keyword>
<dbReference type="Proteomes" id="UP000249451">
    <property type="component" value="Unassembled WGS sequence"/>
</dbReference>
<keyword evidence="1" id="KW-0812">Transmembrane</keyword>
<dbReference type="EMBL" id="QFNY01000278">
    <property type="protein sequence ID" value="PZO98545.1"/>
    <property type="molecule type" value="Genomic_DNA"/>
</dbReference>
<organism evidence="2 3">
    <name type="scientific">Corynebacterium urealyticum</name>
    <dbReference type="NCBI Taxonomy" id="43771"/>
    <lineage>
        <taxon>Bacteria</taxon>
        <taxon>Bacillati</taxon>
        <taxon>Actinomycetota</taxon>
        <taxon>Actinomycetes</taxon>
        <taxon>Mycobacteriales</taxon>
        <taxon>Corynebacteriaceae</taxon>
        <taxon>Corynebacterium</taxon>
    </lineage>
</organism>
<evidence type="ECO:0000313" key="2">
    <source>
        <dbReference type="EMBL" id="PZO98545.1"/>
    </source>
</evidence>
<evidence type="ECO:0000313" key="3">
    <source>
        <dbReference type="Proteomes" id="UP000249451"/>
    </source>
</evidence>
<evidence type="ECO:0000256" key="1">
    <source>
        <dbReference type="SAM" id="Phobius"/>
    </source>
</evidence>
<dbReference type="AlphaFoldDB" id="A0A2W5CU81"/>
<reference evidence="2 3" key="1">
    <citation type="submission" date="2017-11" db="EMBL/GenBank/DDBJ databases">
        <title>Infants hospitalized years apart are colonized by the same room-sourced microbial strains.</title>
        <authorList>
            <person name="Brooks B."/>
            <person name="Olm M.R."/>
            <person name="Firek B.A."/>
            <person name="Baker R."/>
            <person name="Thomas B.C."/>
            <person name="Morowitz M.J."/>
            <person name="Banfield J.F."/>
        </authorList>
    </citation>
    <scope>NUCLEOTIDE SEQUENCE [LARGE SCALE GENOMIC DNA]</scope>
    <source>
        <strain evidence="2">S2_012_000_R3_87</strain>
    </source>
</reference>